<dbReference type="SMART" id="SM00389">
    <property type="entry name" value="HOX"/>
    <property type="match status" value="1"/>
</dbReference>
<evidence type="ECO:0000256" key="2">
    <source>
        <dbReference type="ARBA" id="ARBA00023015"/>
    </source>
</evidence>
<keyword evidence="4 7" id="KW-0371">Homeobox</keyword>
<dbReference type="PANTHER" id="PTHR31194">
    <property type="entry name" value="SHN SHINE , DNA BINDING / TRANSCRIPTION FACTOR"/>
    <property type="match status" value="1"/>
</dbReference>
<evidence type="ECO:0000313" key="12">
    <source>
        <dbReference type="Proteomes" id="UP001412067"/>
    </source>
</evidence>
<dbReference type="InterPro" id="IPR001471">
    <property type="entry name" value="AP2/ERF_dom"/>
</dbReference>
<dbReference type="PRINTS" id="PR00367">
    <property type="entry name" value="ETHRSPELEMNT"/>
</dbReference>
<gene>
    <name evidence="11" type="primary">KNAT3</name>
    <name evidence="11" type="ORF">KSP40_PGU012161</name>
</gene>
<feature type="compositionally biased region" description="Basic and acidic residues" evidence="8">
    <location>
        <begin position="1"/>
        <end position="17"/>
    </location>
</feature>
<reference evidence="11 12" key="1">
    <citation type="journal article" date="2022" name="Nat. Plants">
        <title>Genomes of leafy and leafless Platanthera orchids illuminate the evolution of mycoheterotrophy.</title>
        <authorList>
            <person name="Li M.H."/>
            <person name="Liu K.W."/>
            <person name="Li Z."/>
            <person name="Lu H.C."/>
            <person name="Ye Q.L."/>
            <person name="Zhang D."/>
            <person name="Wang J.Y."/>
            <person name="Li Y.F."/>
            <person name="Zhong Z.M."/>
            <person name="Liu X."/>
            <person name="Yu X."/>
            <person name="Liu D.K."/>
            <person name="Tu X.D."/>
            <person name="Liu B."/>
            <person name="Hao Y."/>
            <person name="Liao X.Y."/>
            <person name="Jiang Y.T."/>
            <person name="Sun W.H."/>
            <person name="Chen J."/>
            <person name="Chen Y.Q."/>
            <person name="Ai Y."/>
            <person name="Zhai J.W."/>
            <person name="Wu S.S."/>
            <person name="Zhou Z."/>
            <person name="Hsiao Y.Y."/>
            <person name="Wu W.L."/>
            <person name="Chen Y.Y."/>
            <person name="Lin Y.F."/>
            <person name="Hsu J.L."/>
            <person name="Li C.Y."/>
            <person name="Wang Z.W."/>
            <person name="Zhao X."/>
            <person name="Zhong W.Y."/>
            <person name="Ma X.K."/>
            <person name="Ma L."/>
            <person name="Huang J."/>
            <person name="Chen G.Z."/>
            <person name="Huang M.Z."/>
            <person name="Huang L."/>
            <person name="Peng D.H."/>
            <person name="Luo Y.B."/>
            <person name="Zou S.Q."/>
            <person name="Chen S.P."/>
            <person name="Lan S."/>
            <person name="Tsai W.C."/>
            <person name="Van de Peer Y."/>
            <person name="Liu Z.J."/>
        </authorList>
    </citation>
    <scope>NUCLEOTIDE SEQUENCE [LARGE SCALE GENOMIC DNA]</scope>
    <source>
        <strain evidence="11">Lor288</strain>
    </source>
</reference>
<dbReference type="PROSITE" id="PS51032">
    <property type="entry name" value="AP2_ERF"/>
    <property type="match status" value="1"/>
</dbReference>
<feature type="domain" description="AP2/ERF" evidence="10">
    <location>
        <begin position="116"/>
        <end position="173"/>
    </location>
</feature>
<dbReference type="PANTHER" id="PTHR31194:SF166">
    <property type="entry name" value="PATHOGENESIS-RELATED GENES TRANSCRIPTIONAL ACTIVATOR PTI6"/>
    <property type="match status" value="1"/>
</dbReference>
<evidence type="ECO:0000259" key="10">
    <source>
        <dbReference type="PROSITE" id="PS51032"/>
    </source>
</evidence>
<dbReference type="Pfam" id="PF00847">
    <property type="entry name" value="AP2"/>
    <property type="match status" value="1"/>
</dbReference>
<organism evidence="11 12">
    <name type="scientific">Platanthera guangdongensis</name>
    <dbReference type="NCBI Taxonomy" id="2320717"/>
    <lineage>
        <taxon>Eukaryota</taxon>
        <taxon>Viridiplantae</taxon>
        <taxon>Streptophyta</taxon>
        <taxon>Embryophyta</taxon>
        <taxon>Tracheophyta</taxon>
        <taxon>Spermatophyta</taxon>
        <taxon>Magnoliopsida</taxon>
        <taxon>Liliopsida</taxon>
        <taxon>Asparagales</taxon>
        <taxon>Orchidaceae</taxon>
        <taxon>Orchidoideae</taxon>
        <taxon>Orchideae</taxon>
        <taxon>Orchidinae</taxon>
        <taxon>Platanthera</taxon>
    </lineage>
</organism>
<dbReference type="CDD" id="cd00086">
    <property type="entry name" value="homeodomain"/>
    <property type="match status" value="1"/>
</dbReference>
<evidence type="ECO:0000256" key="3">
    <source>
        <dbReference type="ARBA" id="ARBA00023125"/>
    </source>
</evidence>
<feature type="DNA-binding region" description="Homeobox" evidence="7">
    <location>
        <begin position="268"/>
        <end position="327"/>
    </location>
</feature>
<dbReference type="EMBL" id="JBBWWR010000014">
    <property type="protein sequence ID" value="KAK8953247.1"/>
    <property type="molecule type" value="Genomic_DNA"/>
</dbReference>
<dbReference type="Proteomes" id="UP001412067">
    <property type="component" value="Unassembled WGS sequence"/>
</dbReference>
<dbReference type="InterPro" id="IPR001356">
    <property type="entry name" value="HD"/>
</dbReference>
<dbReference type="InterPro" id="IPR050913">
    <property type="entry name" value="AP2/ERF_ERF"/>
</dbReference>
<keyword evidence="12" id="KW-1185">Reference proteome</keyword>
<dbReference type="Gene3D" id="3.30.730.10">
    <property type="entry name" value="AP2/ERF domain"/>
    <property type="match status" value="1"/>
</dbReference>
<keyword evidence="5" id="KW-0804">Transcription</keyword>
<dbReference type="InterPro" id="IPR008422">
    <property type="entry name" value="KN_HD"/>
</dbReference>
<comment type="subcellular location">
    <subcellularLocation>
        <location evidence="1 7">Nucleus</location>
    </subcellularLocation>
</comment>
<proteinExistence type="predicted"/>
<dbReference type="SUPFAM" id="SSF46689">
    <property type="entry name" value="Homeodomain-like"/>
    <property type="match status" value="1"/>
</dbReference>
<dbReference type="PROSITE" id="PS50071">
    <property type="entry name" value="HOMEOBOX_2"/>
    <property type="match status" value="1"/>
</dbReference>
<evidence type="ECO:0000256" key="5">
    <source>
        <dbReference type="ARBA" id="ARBA00023163"/>
    </source>
</evidence>
<dbReference type="Gene3D" id="1.10.10.60">
    <property type="entry name" value="Homeodomain-like"/>
    <property type="match status" value="1"/>
</dbReference>
<name>A0ABR2LWL4_9ASPA</name>
<accession>A0ABR2LWL4</accession>
<keyword evidence="3 7" id="KW-0238">DNA-binding</keyword>
<evidence type="ECO:0000256" key="1">
    <source>
        <dbReference type="ARBA" id="ARBA00004123"/>
    </source>
</evidence>
<feature type="region of interest" description="Disordered" evidence="8">
    <location>
        <begin position="1"/>
        <end position="50"/>
    </location>
</feature>
<dbReference type="InterPro" id="IPR009057">
    <property type="entry name" value="Homeodomain-like_sf"/>
</dbReference>
<evidence type="ECO:0000256" key="4">
    <source>
        <dbReference type="ARBA" id="ARBA00023155"/>
    </source>
</evidence>
<feature type="compositionally biased region" description="Polar residues" evidence="8">
    <location>
        <begin position="38"/>
        <end position="48"/>
    </location>
</feature>
<sequence>MRSRPDDNESTSPKHDGGVYPARPKQEEKDDSRRKIESTSGMSPSGKTRSLRIFFADADATDSSSSDHEGANHVRRQVRRHVHEINFESSSADRQIPAKEPAASTLDTPVAIAPKKFRGVRRRPWGKWVAEIRDPNQRKKVWLGTFNSAEEAASAYDSAAVRFKGENAVTNFPIVKKSVPSVSPTKKSENESPSADEGIAAIASICEDQKPLGGILEKADVLRFSRLLPGEHARKEIDRGRQDLKHKIKQEYQKQMMDISEQFILKRRAVGLPGETASLLKAWWQSHSKWPYPTEKDKVQLVEETGLHLKEINNWFMNQRIRNWHSSSASIVLKSKCNGTNAGDAVRF</sequence>
<dbReference type="InterPro" id="IPR036955">
    <property type="entry name" value="AP2/ERF_dom_sf"/>
</dbReference>
<dbReference type="SUPFAM" id="SSF54171">
    <property type="entry name" value="DNA-binding domain"/>
    <property type="match status" value="1"/>
</dbReference>
<feature type="region of interest" description="Disordered" evidence="8">
    <location>
        <begin position="59"/>
        <end position="78"/>
    </location>
</feature>
<dbReference type="SMART" id="SM00380">
    <property type="entry name" value="AP2"/>
    <property type="match status" value="1"/>
</dbReference>
<keyword evidence="2" id="KW-0805">Transcription regulation</keyword>
<evidence type="ECO:0000256" key="6">
    <source>
        <dbReference type="ARBA" id="ARBA00023242"/>
    </source>
</evidence>
<evidence type="ECO:0000259" key="9">
    <source>
        <dbReference type="PROSITE" id="PS50071"/>
    </source>
</evidence>
<dbReference type="InterPro" id="IPR016177">
    <property type="entry name" value="DNA-bd_dom_sf"/>
</dbReference>
<evidence type="ECO:0000313" key="11">
    <source>
        <dbReference type="EMBL" id="KAK8953247.1"/>
    </source>
</evidence>
<feature type="compositionally biased region" description="Basic and acidic residues" evidence="8">
    <location>
        <begin position="24"/>
        <end position="37"/>
    </location>
</feature>
<protein>
    <submittedName>
        <fullName evidence="11">Homeobox protein knotted-1-like 3</fullName>
    </submittedName>
</protein>
<dbReference type="Pfam" id="PF05920">
    <property type="entry name" value="Homeobox_KN"/>
    <property type="match status" value="1"/>
</dbReference>
<comment type="caution">
    <text evidence="11">The sequence shown here is derived from an EMBL/GenBank/DDBJ whole genome shotgun (WGS) entry which is preliminary data.</text>
</comment>
<evidence type="ECO:0000256" key="8">
    <source>
        <dbReference type="SAM" id="MobiDB-lite"/>
    </source>
</evidence>
<evidence type="ECO:0000256" key="7">
    <source>
        <dbReference type="PROSITE-ProRule" id="PRU00108"/>
    </source>
</evidence>
<feature type="domain" description="Homeobox" evidence="9">
    <location>
        <begin position="266"/>
        <end position="326"/>
    </location>
</feature>
<keyword evidence="6 7" id="KW-0539">Nucleus</keyword>
<dbReference type="CDD" id="cd00018">
    <property type="entry name" value="AP2"/>
    <property type="match status" value="1"/>
</dbReference>